<comment type="caution">
    <text evidence="5">The sequence shown here is derived from an EMBL/GenBank/DDBJ whole genome shotgun (WGS) entry which is preliminary data.</text>
</comment>
<dbReference type="GO" id="GO:0006886">
    <property type="term" value="P:intracellular protein transport"/>
    <property type="evidence" value="ECO:0007669"/>
    <property type="project" value="TreeGrafter"/>
</dbReference>
<evidence type="ECO:0000256" key="3">
    <source>
        <dbReference type="SAM" id="Phobius"/>
    </source>
</evidence>
<keyword evidence="3" id="KW-0812">Transmembrane</keyword>
<feature type="domain" description="T-SNARE coiled-coil homology" evidence="4">
    <location>
        <begin position="97"/>
        <end position="159"/>
    </location>
</feature>
<keyword evidence="3" id="KW-0472">Membrane</keyword>
<dbReference type="PROSITE" id="PS50192">
    <property type="entry name" value="T_SNARE"/>
    <property type="match status" value="1"/>
</dbReference>
<dbReference type="CDD" id="cd15841">
    <property type="entry name" value="SNARE_Qc"/>
    <property type="match status" value="1"/>
</dbReference>
<organism evidence="5 6">
    <name type="scientific">Ostreobium quekettii</name>
    <dbReference type="NCBI Taxonomy" id="121088"/>
    <lineage>
        <taxon>Eukaryota</taxon>
        <taxon>Viridiplantae</taxon>
        <taxon>Chlorophyta</taxon>
        <taxon>core chlorophytes</taxon>
        <taxon>Ulvophyceae</taxon>
        <taxon>TCBD clade</taxon>
        <taxon>Bryopsidales</taxon>
        <taxon>Ostreobineae</taxon>
        <taxon>Ostreobiaceae</taxon>
        <taxon>Ostreobium</taxon>
    </lineage>
</organism>
<evidence type="ECO:0000313" key="5">
    <source>
        <dbReference type="EMBL" id="CAD7695524.1"/>
    </source>
</evidence>
<name>A0A8S1IL90_9CHLO</name>
<dbReference type="InterPro" id="IPR045242">
    <property type="entry name" value="Syntaxin"/>
</dbReference>
<evidence type="ECO:0000313" key="6">
    <source>
        <dbReference type="Proteomes" id="UP000708148"/>
    </source>
</evidence>
<protein>
    <recommendedName>
        <fullName evidence="4">t-SNARE coiled-coil homology domain-containing protein</fullName>
    </recommendedName>
</protein>
<dbReference type="PANTHER" id="PTHR19957">
    <property type="entry name" value="SYNTAXIN"/>
    <property type="match status" value="1"/>
</dbReference>
<dbReference type="EMBL" id="CAJHUC010000358">
    <property type="protein sequence ID" value="CAD7695524.1"/>
    <property type="molecule type" value="Genomic_DNA"/>
</dbReference>
<evidence type="ECO:0000256" key="1">
    <source>
        <dbReference type="ARBA" id="ARBA00022927"/>
    </source>
</evidence>
<dbReference type="OrthoDB" id="428895at2759"/>
<feature type="compositionally biased region" description="Basic and acidic residues" evidence="2">
    <location>
        <begin position="58"/>
        <end position="68"/>
    </location>
</feature>
<dbReference type="GO" id="GO:0006906">
    <property type="term" value="P:vesicle fusion"/>
    <property type="evidence" value="ECO:0007669"/>
    <property type="project" value="TreeGrafter"/>
</dbReference>
<dbReference type="GO" id="GO:0031201">
    <property type="term" value="C:SNARE complex"/>
    <property type="evidence" value="ECO:0007669"/>
    <property type="project" value="TreeGrafter"/>
</dbReference>
<keyword evidence="6" id="KW-1185">Reference proteome</keyword>
<accession>A0A8S1IL90</accession>
<dbReference type="SUPFAM" id="SSF58038">
    <property type="entry name" value="SNARE fusion complex"/>
    <property type="match status" value="1"/>
</dbReference>
<sequence>MTAAARRKLGSLSTAIDGLEEALNSAGRVELTENERNRRRDLVMSLRSQRENLLQALKRESSRMDRNELMGGSSGGPARETEQTAGLDNAGLLQLQNQIIDQQDKELDQIEESVKGTKHVAIAMGEELDLQAHLLDDLEEEVGVVHSRLGVVTSKIKTIMRQSGECKWWCMVVGLLVVLIILLVILFNTAWK</sequence>
<dbReference type="Gene3D" id="1.20.5.110">
    <property type="match status" value="1"/>
</dbReference>
<proteinExistence type="predicted"/>
<dbReference type="InterPro" id="IPR000727">
    <property type="entry name" value="T_SNARE_dom"/>
</dbReference>
<keyword evidence="1" id="KW-0653">Protein transport</keyword>
<evidence type="ECO:0000256" key="2">
    <source>
        <dbReference type="SAM" id="MobiDB-lite"/>
    </source>
</evidence>
<dbReference type="Proteomes" id="UP000708148">
    <property type="component" value="Unassembled WGS sequence"/>
</dbReference>
<feature type="transmembrane region" description="Helical" evidence="3">
    <location>
        <begin position="168"/>
        <end position="191"/>
    </location>
</feature>
<gene>
    <name evidence="5" type="ORF">OSTQU699_LOCUS885</name>
</gene>
<dbReference type="SMART" id="SM00397">
    <property type="entry name" value="t_SNARE"/>
    <property type="match status" value="1"/>
</dbReference>
<reference evidence="5" key="1">
    <citation type="submission" date="2020-12" db="EMBL/GenBank/DDBJ databases">
        <authorList>
            <person name="Iha C."/>
        </authorList>
    </citation>
    <scope>NUCLEOTIDE SEQUENCE</scope>
</reference>
<keyword evidence="1" id="KW-0813">Transport</keyword>
<dbReference type="GO" id="GO:0012505">
    <property type="term" value="C:endomembrane system"/>
    <property type="evidence" value="ECO:0007669"/>
    <property type="project" value="TreeGrafter"/>
</dbReference>
<feature type="region of interest" description="Disordered" evidence="2">
    <location>
        <begin position="58"/>
        <end position="82"/>
    </location>
</feature>
<dbReference type="GO" id="GO:0048278">
    <property type="term" value="P:vesicle docking"/>
    <property type="evidence" value="ECO:0007669"/>
    <property type="project" value="TreeGrafter"/>
</dbReference>
<dbReference type="GO" id="GO:0005484">
    <property type="term" value="F:SNAP receptor activity"/>
    <property type="evidence" value="ECO:0007669"/>
    <property type="project" value="TreeGrafter"/>
</dbReference>
<evidence type="ECO:0000259" key="4">
    <source>
        <dbReference type="PROSITE" id="PS50192"/>
    </source>
</evidence>
<dbReference type="PANTHER" id="PTHR19957:SF285">
    <property type="entry name" value="SYNTAXIN-51-RELATED"/>
    <property type="match status" value="1"/>
</dbReference>
<dbReference type="AlphaFoldDB" id="A0A8S1IL90"/>
<keyword evidence="3" id="KW-1133">Transmembrane helix</keyword>
<dbReference type="GO" id="GO:0000149">
    <property type="term" value="F:SNARE binding"/>
    <property type="evidence" value="ECO:0007669"/>
    <property type="project" value="TreeGrafter"/>
</dbReference>